<evidence type="ECO:0000256" key="8">
    <source>
        <dbReference type="ARBA" id="ARBA00023065"/>
    </source>
</evidence>
<evidence type="ECO:0000256" key="5">
    <source>
        <dbReference type="ARBA" id="ARBA00022692"/>
    </source>
</evidence>
<keyword evidence="11 13" id="KW-0739">Sodium transport</keyword>
<reference evidence="16" key="1">
    <citation type="submission" date="2022-11" db="UniProtKB">
        <authorList>
            <consortium name="WormBaseParasite"/>
        </authorList>
    </citation>
    <scope>IDENTIFICATION</scope>
</reference>
<keyword evidence="10" id="KW-0325">Glycoprotein</keyword>
<dbReference type="WBParaSite" id="jg2730">
    <property type="protein sequence ID" value="jg2730"/>
    <property type="gene ID" value="jg2730"/>
</dbReference>
<organism evidence="15 16">
    <name type="scientific">Ditylenchus dipsaci</name>
    <dbReference type="NCBI Taxonomy" id="166011"/>
    <lineage>
        <taxon>Eukaryota</taxon>
        <taxon>Metazoa</taxon>
        <taxon>Ecdysozoa</taxon>
        <taxon>Nematoda</taxon>
        <taxon>Chromadorea</taxon>
        <taxon>Rhabditida</taxon>
        <taxon>Tylenchina</taxon>
        <taxon>Tylenchomorpha</taxon>
        <taxon>Sphaerularioidea</taxon>
        <taxon>Anguinidae</taxon>
        <taxon>Anguininae</taxon>
        <taxon>Ditylenchus</taxon>
    </lineage>
</organism>
<evidence type="ECO:0000256" key="6">
    <source>
        <dbReference type="ARBA" id="ARBA00022989"/>
    </source>
</evidence>
<keyword evidence="6 14" id="KW-1133">Transmembrane helix</keyword>
<comment type="subcellular location">
    <subcellularLocation>
        <location evidence="1">Membrane</location>
        <topology evidence="1">Multi-pass membrane protein</topology>
    </subcellularLocation>
</comment>
<keyword evidence="7" id="KW-0915">Sodium</keyword>
<dbReference type="AlphaFoldDB" id="A0A915E5C8"/>
<keyword evidence="5 13" id="KW-0812">Transmembrane</keyword>
<dbReference type="Gene3D" id="1.10.287.770">
    <property type="entry name" value="YojJ-like"/>
    <property type="match status" value="1"/>
</dbReference>
<evidence type="ECO:0000256" key="11">
    <source>
        <dbReference type="ARBA" id="ARBA00023201"/>
    </source>
</evidence>
<evidence type="ECO:0000256" key="3">
    <source>
        <dbReference type="ARBA" id="ARBA00022448"/>
    </source>
</evidence>
<evidence type="ECO:0000256" key="7">
    <source>
        <dbReference type="ARBA" id="ARBA00023053"/>
    </source>
</evidence>
<evidence type="ECO:0000256" key="10">
    <source>
        <dbReference type="ARBA" id="ARBA00023180"/>
    </source>
</evidence>
<evidence type="ECO:0000256" key="12">
    <source>
        <dbReference type="ARBA" id="ARBA00023303"/>
    </source>
</evidence>
<keyword evidence="3 13" id="KW-0813">Transport</keyword>
<evidence type="ECO:0000256" key="1">
    <source>
        <dbReference type="ARBA" id="ARBA00004141"/>
    </source>
</evidence>
<evidence type="ECO:0000313" key="15">
    <source>
        <dbReference type="Proteomes" id="UP000887574"/>
    </source>
</evidence>
<dbReference type="GO" id="GO:0016020">
    <property type="term" value="C:membrane"/>
    <property type="evidence" value="ECO:0007669"/>
    <property type="project" value="UniProtKB-SubCell"/>
</dbReference>
<proteinExistence type="inferred from homology"/>
<name>A0A915E5C8_9BILA</name>
<keyword evidence="12 13" id="KW-0407">Ion channel</keyword>
<evidence type="ECO:0000313" key="16">
    <source>
        <dbReference type="WBParaSite" id="jg2730"/>
    </source>
</evidence>
<evidence type="ECO:0000256" key="9">
    <source>
        <dbReference type="ARBA" id="ARBA00023136"/>
    </source>
</evidence>
<feature type="transmembrane region" description="Helical" evidence="14">
    <location>
        <begin position="181"/>
        <end position="208"/>
    </location>
</feature>
<keyword evidence="8 13" id="KW-0406">Ion transport</keyword>
<evidence type="ECO:0000256" key="14">
    <source>
        <dbReference type="SAM" id="Phobius"/>
    </source>
</evidence>
<keyword evidence="4 13" id="KW-0894">Sodium channel</keyword>
<dbReference type="Pfam" id="PF00858">
    <property type="entry name" value="ASC"/>
    <property type="match status" value="1"/>
</dbReference>
<evidence type="ECO:0000256" key="2">
    <source>
        <dbReference type="ARBA" id="ARBA00007193"/>
    </source>
</evidence>
<keyword evidence="15" id="KW-1185">Reference proteome</keyword>
<evidence type="ECO:0000256" key="4">
    <source>
        <dbReference type="ARBA" id="ARBA00022461"/>
    </source>
</evidence>
<evidence type="ECO:0000256" key="13">
    <source>
        <dbReference type="RuleBase" id="RU000679"/>
    </source>
</evidence>
<dbReference type="GO" id="GO:0005272">
    <property type="term" value="F:sodium channel activity"/>
    <property type="evidence" value="ECO:0007669"/>
    <property type="project" value="UniProtKB-KW"/>
</dbReference>
<accession>A0A915E5C8</accession>
<dbReference type="Proteomes" id="UP000887574">
    <property type="component" value="Unplaced"/>
</dbReference>
<sequence length="284" mass="32728">MRRGICYQTRRNVNQTEADDIGRLMLSLKAPPSITSEQYNFIQPQIIIYVNDNHEQVLDFPRFYMYPHEWNRMHFTTRLVELLEHPQDCTSKLVGKDANCFVRNWLNSNVIDPYNCTVPYLKDFDGVAKKPTCRPHVIAKEYYNAIQLVHSGSVHSQEYEHVKEVYTTSVPGFMSQIGGQFGFFLGLSIITMIQILIYSLTAVAKFFIRSFQYAFAHFQPSRRVSEPVKSEDVANVSEVPAPLSTPTLSHHSLHLWPSFDSVPSPATARKASLRVQRQETRLVW</sequence>
<keyword evidence="9 14" id="KW-0472">Membrane</keyword>
<protein>
    <submittedName>
        <fullName evidence="16">Uncharacterized protein</fullName>
    </submittedName>
</protein>
<comment type="similarity">
    <text evidence="2 13">Belongs to the amiloride-sensitive sodium channel (TC 1.A.6) family.</text>
</comment>
<dbReference type="InterPro" id="IPR001873">
    <property type="entry name" value="ENaC"/>
</dbReference>